<dbReference type="PROSITE" id="PS50931">
    <property type="entry name" value="HTH_LYSR"/>
    <property type="match status" value="1"/>
</dbReference>
<organism evidence="6 7">
    <name type="scientific">Pseudomonas fluorescens</name>
    <dbReference type="NCBI Taxonomy" id="294"/>
    <lineage>
        <taxon>Bacteria</taxon>
        <taxon>Pseudomonadati</taxon>
        <taxon>Pseudomonadota</taxon>
        <taxon>Gammaproteobacteria</taxon>
        <taxon>Pseudomonadales</taxon>
        <taxon>Pseudomonadaceae</taxon>
        <taxon>Pseudomonas</taxon>
    </lineage>
</organism>
<feature type="domain" description="HTH lysR-type" evidence="5">
    <location>
        <begin position="1"/>
        <end position="58"/>
    </location>
</feature>
<evidence type="ECO:0000256" key="4">
    <source>
        <dbReference type="ARBA" id="ARBA00023163"/>
    </source>
</evidence>
<dbReference type="Proteomes" id="UP000066487">
    <property type="component" value="Chromosome"/>
</dbReference>
<dbReference type="InterPro" id="IPR036388">
    <property type="entry name" value="WH-like_DNA-bd_sf"/>
</dbReference>
<dbReference type="InterPro" id="IPR000847">
    <property type="entry name" value="LysR_HTH_N"/>
</dbReference>
<dbReference type="AlphaFoldDB" id="A0A0N7H123"/>
<protein>
    <submittedName>
        <fullName evidence="6">LysR family transcriptional regulator</fullName>
    </submittedName>
</protein>
<dbReference type="SUPFAM" id="SSF46785">
    <property type="entry name" value="Winged helix' DNA-binding domain"/>
    <property type="match status" value="1"/>
</dbReference>
<reference evidence="7" key="1">
    <citation type="submission" date="2015-09" db="EMBL/GenBank/DDBJ databases">
        <title>Whole genome sequence of Pseudomonas fluorescens FW300-N2E3.</title>
        <authorList>
            <person name="Ray J."/>
            <person name="Melnyk R."/>
            <person name="Deutschbauer A."/>
        </authorList>
    </citation>
    <scope>NUCLEOTIDE SEQUENCE [LARGE SCALE GENOMIC DNA]</scope>
    <source>
        <strain evidence="7">FW300-N2E3</strain>
    </source>
</reference>
<keyword evidence="3" id="KW-0238">DNA-binding</keyword>
<name>A0A0N7H123_PSEFL</name>
<evidence type="ECO:0000259" key="5">
    <source>
        <dbReference type="PROSITE" id="PS50931"/>
    </source>
</evidence>
<evidence type="ECO:0000256" key="3">
    <source>
        <dbReference type="ARBA" id="ARBA00023125"/>
    </source>
</evidence>
<evidence type="ECO:0000313" key="6">
    <source>
        <dbReference type="EMBL" id="ALI04740.1"/>
    </source>
</evidence>
<comment type="similarity">
    <text evidence="1">Belongs to the LysR transcriptional regulatory family.</text>
</comment>
<accession>A0A0N7H123</accession>
<gene>
    <name evidence="6" type="ORF">AO353_28155</name>
</gene>
<dbReference type="OrthoDB" id="7010314at2"/>
<evidence type="ECO:0000313" key="7">
    <source>
        <dbReference type="Proteomes" id="UP000066487"/>
    </source>
</evidence>
<dbReference type="Pfam" id="PF03466">
    <property type="entry name" value="LysR_substrate"/>
    <property type="match status" value="1"/>
</dbReference>
<dbReference type="RefSeq" id="WP_054597924.1">
    <property type="nucleotide sequence ID" value="NZ_CP012830.1"/>
</dbReference>
<dbReference type="Gene3D" id="1.10.10.10">
    <property type="entry name" value="Winged helix-like DNA-binding domain superfamily/Winged helix DNA-binding domain"/>
    <property type="match status" value="1"/>
</dbReference>
<dbReference type="InterPro" id="IPR050950">
    <property type="entry name" value="HTH-type_LysR_regulators"/>
</dbReference>
<dbReference type="PANTHER" id="PTHR30419">
    <property type="entry name" value="HTH-TYPE TRANSCRIPTIONAL REGULATOR YBHD"/>
    <property type="match status" value="1"/>
</dbReference>
<reference evidence="6 7" key="2">
    <citation type="journal article" date="2018" name="Nature">
        <title>Mutant phenotypes for thousands of bacterial genes of unknown function.</title>
        <authorList>
            <person name="Price M.N."/>
            <person name="Wetmore K.M."/>
            <person name="Waters R.J."/>
            <person name="Callaghan M."/>
            <person name="Ray J."/>
            <person name="Liu H."/>
            <person name="Kuehl J.V."/>
            <person name="Melnyk R.A."/>
            <person name="Lamson J.S."/>
            <person name="Suh Y."/>
            <person name="Carlson H.K."/>
            <person name="Esquivel Z."/>
            <person name="Sadeeshkumar H."/>
            <person name="Chakraborty R."/>
            <person name="Zane G.M."/>
            <person name="Rubin B.E."/>
            <person name="Wall J.D."/>
            <person name="Visel A."/>
            <person name="Bristow J."/>
            <person name="Blow M.J."/>
            <person name="Arkin A.P."/>
            <person name="Deutschbauer A.M."/>
        </authorList>
    </citation>
    <scope>NUCLEOTIDE SEQUENCE [LARGE SCALE GENOMIC DNA]</scope>
    <source>
        <strain evidence="6 7">FW300-N2E3</strain>
    </source>
</reference>
<dbReference type="InterPro" id="IPR036390">
    <property type="entry name" value="WH_DNA-bd_sf"/>
</dbReference>
<dbReference type="InterPro" id="IPR005119">
    <property type="entry name" value="LysR_subst-bd"/>
</dbReference>
<sequence>MKFYQLNALVAVADAGSIRGAAKRLDTSPAAVTKAIQKLETDTATQLLIRNTTGIVFTELGKKLLIQSRLLVAQMVNARQVLADCNGELVGRLSVAVTPWLAMTLMPKAVVRFRQLFPNVQLELHEGLSSVACPRVRDASVDLFIGRLDTRCSSADLTYLPLFTADCAVVARQQHPLSNCRALEELALADWILASQQDGTITTQGHVHYAHSLSIILSLLRETDMLSIFPWPLVEICAQREGLCALPLREPVSSASVGAISRSGQPLRPAAERFLECLIETIHFEMGHPDSPYRRMLQTVDLLV</sequence>
<keyword evidence="2" id="KW-0805">Transcription regulation</keyword>
<evidence type="ECO:0000256" key="2">
    <source>
        <dbReference type="ARBA" id="ARBA00023015"/>
    </source>
</evidence>
<dbReference type="GO" id="GO:0005829">
    <property type="term" value="C:cytosol"/>
    <property type="evidence" value="ECO:0007669"/>
    <property type="project" value="TreeGrafter"/>
</dbReference>
<dbReference type="Gene3D" id="3.40.190.290">
    <property type="match status" value="1"/>
</dbReference>
<keyword evidence="4" id="KW-0804">Transcription</keyword>
<dbReference type="EMBL" id="CP012830">
    <property type="protein sequence ID" value="ALI04740.1"/>
    <property type="molecule type" value="Genomic_DNA"/>
</dbReference>
<dbReference type="PANTHER" id="PTHR30419:SF30">
    <property type="entry name" value="LYSR FAMILY TRANSCRIPTIONAL REGULATOR"/>
    <property type="match status" value="1"/>
</dbReference>
<dbReference type="GO" id="GO:0003677">
    <property type="term" value="F:DNA binding"/>
    <property type="evidence" value="ECO:0007669"/>
    <property type="project" value="UniProtKB-KW"/>
</dbReference>
<dbReference type="SUPFAM" id="SSF53850">
    <property type="entry name" value="Periplasmic binding protein-like II"/>
    <property type="match status" value="1"/>
</dbReference>
<dbReference type="Pfam" id="PF00126">
    <property type="entry name" value="HTH_1"/>
    <property type="match status" value="1"/>
</dbReference>
<proteinExistence type="inferred from homology"/>
<evidence type="ECO:0000256" key="1">
    <source>
        <dbReference type="ARBA" id="ARBA00009437"/>
    </source>
</evidence>
<dbReference type="GO" id="GO:0003700">
    <property type="term" value="F:DNA-binding transcription factor activity"/>
    <property type="evidence" value="ECO:0007669"/>
    <property type="project" value="InterPro"/>
</dbReference>